<dbReference type="PIRSF" id="PIRSF006648">
    <property type="entry name" value="DrrB"/>
    <property type="match status" value="1"/>
</dbReference>
<keyword evidence="2 6" id="KW-0812">Transmembrane</keyword>
<sequence length="269" mass="28523">MTAVAAPHPANNARLLPSVGVLTGRALRIYRRTPQLLILRIVQSVAFLLIFRYVFGGAIGTGTMRYVDFMAPGLLTVGIMFATIGTALGVAEDHVGGLFDRLRSLPMPRSAVLTGRVLADLAMTVAVLIPTIAIAFAVGMRVHTDWGSALGALGLLVLFGFAFVWIFVAVGLLAGSVQAAQGISFIVMPISFASSAFVPTSSMPGWLQAFTEHQPVTVVVNAVRTLTQGAPAEALLGHSTGYYVTRSLIWIIALVVVFAGLAIARYRSR</sequence>
<evidence type="ECO:0000256" key="1">
    <source>
        <dbReference type="ARBA" id="ARBA00004141"/>
    </source>
</evidence>
<evidence type="ECO:0000313" key="8">
    <source>
        <dbReference type="EMBL" id="MEU0154132.1"/>
    </source>
</evidence>
<evidence type="ECO:0000256" key="3">
    <source>
        <dbReference type="ARBA" id="ARBA00022989"/>
    </source>
</evidence>
<feature type="transmembrane region" description="Helical" evidence="6">
    <location>
        <begin position="75"/>
        <end position="96"/>
    </location>
</feature>
<dbReference type="InterPro" id="IPR013525">
    <property type="entry name" value="ABC2_TM"/>
</dbReference>
<dbReference type="PANTHER" id="PTHR43229">
    <property type="entry name" value="NODULATION PROTEIN J"/>
    <property type="match status" value="1"/>
</dbReference>
<dbReference type="Proteomes" id="UP001550348">
    <property type="component" value="Unassembled WGS sequence"/>
</dbReference>
<keyword evidence="6" id="KW-1003">Cell membrane</keyword>
<dbReference type="Pfam" id="PF01061">
    <property type="entry name" value="ABC2_membrane"/>
    <property type="match status" value="1"/>
</dbReference>
<evidence type="ECO:0000256" key="2">
    <source>
        <dbReference type="ARBA" id="ARBA00022692"/>
    </source>
</evidence>
<comment type="subcellular location">
    <subcellularLocation>
        <location evidence="6">Cell membrane</location>
        <topology evidence="6">Multi-pass membrane protein</topology>
    </subcellularLocation>
    <subcellularLocation>
        <location evidence="1">Membrane</location>
        <topology evidence="1">Multi-pass membrane protein</topology>
    </subcellularLocation>
</comment>
<feature type="transmembrane region" description="Helical" evidence="6">
    <location>
        <begin position="180"/>
        <end position="198"/>
    </location>
</feature>
<protein>
    <recommendedName>
        <fullName evidence="6">Transport permease protein</fullName>
    </recommendedName>
</protein>
<dbReference type="InterPro" id="IPR000412">
    <property type="entry name" value="ABC_2_transport"/>
</dbReference>
<evidence type="ECO:0000256" key="6">
    <source>
        <dbReference type="RuleBase" id="RU361157"/>
    </source>
</evidence>
<comment type="caution">
    <text evidence="8">The sequence shown here is derived from an EMBL/GenBank/DDBJ whole genome shotgun (WGS) entry which is preliminary data.</text>
</comment>
<dbReference type="InterPro" id="IPR047817">
    <property type="entry name" value="ABC2_TM_bact-type"/>
</dbReference>
<feature type="transmembrane region" description="Helical" evidence="6">
    <location>
        <begin position="37"/>
        <end position="55"/>
    </location>
</feature>
<feature type="transmembrane region" description="Helical" evidence="6">
    <location>
        <begin position="248"/>
        <end position="266"/>
    </location>
</feature>
<gene>
    <name evidence="8" type="ORF">ABZ071_19785</name>
</gene>
<keyword evidence="5" id="KW-0046">Antibiotic resistance</keyword>
<evidence type="ECO:0000256" key="5">
    <source>
        <dbReference type="ARBA" id="ARBA00023251"/>
    </source>
</evidence>
<dbReference type="PROSITE" id="PS51012">
    <property type="entry name" value="ABC_TM2"/>
    <property type="match status" value="1"/>
</dbReference>
<feature type="transmembrane region" description="Helical" evidence="6">
    <location>
        <begin position="150"/>
        <end position="173"/>
    </location>
</feature>
<comment type="similarity">
    <text evidence="6">Belongs to the ABC-2 integral membrane protein family.</text>
</comment>
<dbReference type="RefSeq" id="WP_355665854.1">
    <property type="nucleotide sequence ID" value="NZ_JBEXRX010000060.1"/>
</dbReference>
<evidence type="ECO:0000256" key="4">
    <source>
        <dbReference type="ARBA" id="ARBA00023136"/>
    </source>
</evidence>
<dbReference type="PANTHER" id="PTHR43229:SF2">
    <property type="entry name" value="NODULATION PROTEIN J"/>
    <property type="match status" value="1"/>
</dbReference>
<proteinExistence type="inferred from homology"/>
<keyword evidence="3 6" id="KW-1133">Transmembrane helix</keyword>
<name>A0ABV2VMV1_9ACTN</name>
<evidence type="ECO:0000259" key="7">
    <source>
        <dbReference type="PROSITE" id="PS51012"/>
    </source>
</evidence>
<evidence type="ECO:0000313" key="9">
    <source>
        <dbReference type="Proteomes" id="UP001550348"/>
    </source>
</evidence>
<dbReference type="InterPro" id="IPR051784">
    <property type="entry name" value="Nod_factor_ABC_transporter"/>
</dbReference>
<organism evidence="8 9">
    <name type="scientific">Micromonospora fulviviridis</name>
    <dbReference type="NCBI Taxonomy" id="47860"/>
    <lineage>
        <taxon>Bacteria</taxon>
        <taxon>Bacillati</taxon>
        <taxon>Actinomycetota</taxon>
        <taxon>Actinomycetes</taxon>
        <taxon>Micromonosporales</taxon>
        <taxon>Micromonosporaceae</taxon>
        <taxon>Micromonospora</taxon>
    </lineage>
</organism>
<keyword evidence="6" id="KW-0813">Transport</keyword>
<feature type="domain" description="ABC transmembrane type-2" evidence="7">
    <location>
        <begin position="35"/>
        <end position="269"/>
    </location>
</feature>
<keyword evidence="9" id="KW-1185">Reference proteome</keyword>
<keyword evidence="4 6" id="KW-0472">Membrane</keyword>
<reference evidence="8 9" key="1">
    <citation type="submission" date="2024-06" db="EMBL/GenBank/DDBJ databases">
        <title>The Natural Products Discovery Center: Release of the First 8490 Sequenced Strains for Exploring Actinobacteria Biosynthetic Diversity.</title>
        <authorList>
            <person name="Kalkreuter E."/>
            <person name="Kautsar S.A."/>
            <person name="Yang D."/>
            <person name="Bader C.D."/>
            <person name="Teijaro C.N."/>
            <person name="Fluegel L."/>
            <person name="Davis C.M."/>
            <person name="Simpson J.R."/>
            <person name="Lauterbach L."/>
            <person name="Steele A.D."/>
            <person name="Gui C."/>
            <person name="Meng S."/>
            <person name="Li G."/>
            <person name="Viehrig K."/>
            <person name="Ye F."/>
            <person name="Su P."/>
            <person name="Kiefer A.F."/>
            <person name="Nichols A."/>
            <person name="Cepeda A.J."/>
            <person name="Yan W."/>
            <person name="Fan B."/>
            <person name="Jiang Y."/>
            <person name="Adhikari A."/>
            <person name="Zheng C.-J."/>
            <person name="Schuster L."/>
            <person name="Cowan T.M."/>
            <person name="Smanski M.J."/>
            <person name="Chevrette M.G."/>
            <person name="De Carvalho L.P.S."/>
            <person name="Shen B."/>
        </authorList>
    </citation>
    <scope>NUCLEOTIDE SEQUENCE [LARGE SCALE GENOMIC DNA]</scope>
    <source>
        <strain evidence="8 9">NPDC006286</strain>
    </source>
</reference>
<dbReference type="EMBL" id="JBEXRX010000060">
    <property type="protein sequence ID" value="MEU0154132.1"/>
    <property type="molecule type" value="Genomic_DNA"/>
</dbReference>
<feature type="transmembrane region" description="Helical" evidence="6">
    <location>
        <begin position="117"/>
        <end position="138"/>
    </location>
</feature>
<accession>A0ABV2VMV1</accession>